<accession>X0V5N7</accession>
<name>X0V5N7_9ZZZZ</name>
<comment type="caution">
    <text evidence="1">The sequence shown here is derived from an EMBL/GenBank/DDBJ whole genome shotgun (WGS) entry which is preliminary data.</text>
</comment>
<proteinExistence type="predicted"/>
<feature type="non-terminal residue" evidence="1">
    <location>
        <position position="1"/>
    </location>
</feature>
<reference evidence="1" key="1">
    <citation type="journal article" date="2014" name="Front. Microbiol.">
        <title>High frequency of phylogenetically diverse reductive dehalogenase-homologous genes in deep subseafloor sedimentary metagenomes.</title>
        <authorList>
            <person name="Kawai M."/>
            <person name="Futagami T."/>
            <person name="Toyoda A."/>
            <person name="Takaki Y."/>
            <person name="Nishi S."/>
            <person name="Hori S."/>
            <person name="Arai W."/>
            <person name="Tsubouchi T."/>
            <person name="Morono Y."/>
            <person name="Uchiyama I."/>
            <person name="Ito T."/>
            <person name="Fujiyama A."/>
            <person name="Inagaki F."/>
            <person name="Takami H."/>
        </authorList>
    </citation>
    <scope>NUCLEOTIDE SEQUENCE</scope>
    <source>
        <strain evidence="1">Expedition CK06-06</strain>
    </source>
</reference>
<sequence length="93" mass="10196">PRDGRISTIKEIGDYIETNDVVALVEDLPVKAKIKGIIRGLLRNGTEVWKGMKTGDIDPRGIKEYCYTISDKARAVGGGVLEGILSHFNRLAL</sequence>
<gene>
    <name evidence="1" type="ORF">S01H1_42427</name>
</gene>
<dbReference type="EMBL" id="BARS01026986">
    <property type="protein sequence ID" value="GAG06702.1"/>
    <property type="molecule type" value="Genomic_DNA"/>
</dbReference>
<organism evidence="1">
    <name type="scientific">marine sediment metagenome</name>
    <dbReference type="NCBI Taxonomy" id="412755"/>
    <lineage>
        <taxon>unclassified sequences</taxon>
        <taxon>metagenomes</taxon>
        <taxon>ecological metagenomes</taxon>
    </lineage>
</organism>
<protein>
    <submittedName>
        <fullName evidence="1">Uncharacterized protein</fullName>
    </submittedName>
</protein>
<dbReference type="AlphaFoldDB" id="X0V5N7"/>
<evidence type="ECO:0000313" key="1">
    <source>
        <dbReference type="EMBL" id="GAG06702.1"/>
    </source>
</evidence>